<evidence type="ECO:0000313" key="1">
    <source>
        <dbReference type="EMBL" id="KEZ91912.1"/>
    </source>
</evidence>
<reference evidence="1 2" key="1">
    <citation type="submission" date="2014-07" db="EMBL/GenBank/DDBJ databases">
        <title>Draft genome of Clostridium celerecrescens 152B isolated from sediments associated with methane hydrate from Krishna Godavari basin.</title>
        <authorList>
            <person name="Honkalas V.S."/>
            <person name="Dabir A.P."/>
            <person name="Arora P."/>
            <person name="Dhakephalkar P.K."/>
        </authorList>
    </citation>
    <scope>NUCLEOTIDE SEQUENCE [LARGE SCALE GENOMIC DNA]</scope>
    <source>
        <strain evidence="1 2">152B</strain>
    </source>
</reference>
<proteinExistence type="predicted"/>
<dbReference type="AlphaFoldDB" id="A0A084JSH8"/>
<keyword evidence="2" id="KW-1185">Reference proteome</keyword>
<dbReference type="EMBL" id="JPME01000002">
    <property type="protein sequence ID" value="KEZ91912.1"/>
    <property type="molecule type" value="Genomic_DNA"/>
</dbReference>
<dbReference type="RefSeq" id="WP_038277377.1">
    <property type="nucleotide sequence ID" value="NZ_JPME01000002.1"/>
</dbReference>
<name>A0A084JSH8_9FIRM</name>
<dbReference type="Proteomes" id="UP000028525">
    <property type="component" value="Unassembled WGS sequence"/>
</dbReference>
<accession>A0A084JSH8</accession>
<evidence type="ECO:0000313" key="2">
    <source>
        <dbReference type="Proteomes" id="UP000028525"/>
    </source>
</evidence>
<organism evidence="1 2">
    <name type="scientific">Lacrimispora celerecrescens</name>
    <dbReference type="NCBI Taxonomy" id="29354"/>
    <lineage>
        <taxon>Bacteria</taxon>
        <taxon>Bacillati</taxon>
        <taxon>Bacillota</taxon>
        <taxon>Clostridia</taxon>
        <taxon>Lachnospirales</taxon>
        <taxon>Lachnospiraceae</taxon>
        <taxon>Lacrimispora</taxon>
    </lineage>
</organism>
<sequence length="471" mass="54086">MKTGKLLEDLIDIAQTPKTDFAISMNMTPSGLSKILKGGRLPLLKEKRVFSRQAAAYFAEVLYGHGCYLKFMQIFPVLYDFSSRYELEMFLAYAIEYALEHDFDEENNGNLGYPDREASFLGTKTILNMFCVLVSDHIMSNHDIPLEFYSTLPIFDHSYSDIFQRIKISNAWKRERAPFNHFFDMSAIEVSAGDNKSNLLSYIVKAQEYVDLNLWKITKEMNCFFLLLKGQFLLIFSLQLDGMPLMTFVSHKGYLNIFFNSLVKKEAKKISYSGREAAAALETDPSILTRLRDKHVEAVYNFISIGYLVREKDLEPVNGKEVSKRAVLELFHRILDKETIFYVTMDAMIGFGSTGKAIVPLFGAINFSPVERIPYLQRFNTFINDKSSDKVRIVNSEQPKAAVFCLKGLNLIYTIDHDYKTEKIHCFETDKFNDMLSRVTSESTMKLLDFSPDLWRAYLDEMSKNLGGSVL</sequence>
<dbReference type="OrthoDB" id="2661706at2"/>
<protein>
    <submittedName>
        <fullName evidence="1">Uncharacterized protein</fullName>
    </submittedName>
</protein>
<gene>
    <name evidence="1" type="ORF">IO98_01695</name>
</gene>
<comment type="caution">
    <text evidence="1">The sequence shown here is derived from an EMBL/GenBank/DDBJ whole genome shotgun (WGS) entry which is preliminary data.</text>
</comment>